<dbReference type="AlphaFoldDB" id="A0AAD5TUY9"/>
<evidence type="ECO:0000313" key="2">
    <source>
        <dbReference type="Proteomes" id="UP001211065"/>
    </source>
</evidence>
<organism evidence="1 2">
    <name type="scientific">Clydaea vesicula</name>
    <dbReference type="NCBI Taxonomy" id="447962"/>
    <lineage>
        <taxon>Eukaryota</taxon>
        <taxon>Fungi</taxon>
        <taxon>Fungi incertae sedis</taxon>
        <taxon>Chytridiomycota</taxon>
        <taxon>Chytridiomycota incertae sedis</taxon>
        <taxon>Chytridiomycetes</taxon>
        <taxon>Lobulomycetales</taxon>
        <taxon>Lobulomycetaceae</taxon>
        <taxon>Clydaea</taxon>
    </lineage>
</organism>
<protein>
    <submittedName>
        <fullName evidence="1">Uncharacterized protein</fullName>
    </submittedName>
</protein>
<dbReference type="EMBL" id="JADGJW010001128">
    <property type="protein sequence ID" value="KAJ3206394.1"/>
    <property type="molecule type" value="Genomic_DNA"/>
</dbReference>
<sequence>MQEIFNEEYRISQVLLKKERELFLLNQLENDNQVDENETSLEKKLRLNNLSVTLPRTGQKTSNNESFVLNRAHTTNEDVSSNVVYETRANAINFLSKSRAKLNDDDKTIQRAHTTSETRANAIDFISSRVKNNPSSAPESSVENIEPILNDNENSEFLQSKENTSAAFIRTKLELLESTNVANNQILKLNNSKQAFIPRRSTSANKTDPRVQAFYNKVSLKDEKSPVSVKTPIIFDEHQSINAIGNYANSGSEVLNEEVKPKPIRPPKPLPTIPIDLEKSIQISVINSSQQQNINDNIFPIRSTSRGLLEN</sequence>
<gene>
    <name evidence="1" type="ORF">HK099_000548</name>
</gene>
<name>A0AAD5TUY9_9FUNG</name>
<proteinExistence type="predicted"/>
<evidence type="ECO:0000313" key="1">
    <source>
        <dbReference type="EMBL" id="KAJ3206394.1"/>
    </source>
</evidence>
<accession>A0AAD5TUY9</accession>
<reference evidence="1" key="1">
    <citation type="submission" date="2020-05" db="EMBL/GenBank/DDBJ databases">
        <title>Phylogenomic resolution of chytrid fungi.</title>
        <authorList>
            <person name="Stajich J.E."/>
            <person name="Amses K."/>
            <person name="Simmons R."/>
            <person name="Seto K."/>
            <person name="Myers J."/>
            <person name="Bonds A."/>
            <person name="Quandt C.A."/>
            <person name="Barry K."/>
            <person name="Liu P."/>
            <person name="Grigoriev I."/>
            <person name="Longcore J.E."/>
            <person name="James T.Y."/>
        </authorList>
    </citation>
    <scope>NUCLEOTIDE SEQUENCE</scope>
    <source>
        <strain evidence="1">JEL0476</strain>
    </source>
</reference>
<dbReference type="Proteomes" id="UP001211065">
    <property type="component" value="Unassembled WGS sequence"/>
</dbReference>
<keyword evidence="2" id="KW-1185">Reference proteome</keyword>
<comment type="caution">
    <text evidence="1">The sequence shown here is derived from an EMBL/GenBank/DDBJ whole genome shotgun (WGS) entry which is preliminary data.</text>
</comment>